<dbReference type="Pfam" id="PF00581">
    <property type="entry name" value="Rhodanese"/>
    <property type="match status" value="1"/>
</dbReference>
<keyword evidence="6" id="KW-0904">Protein phosphatase</keyword>
<dbReference type="PROSITE" id="PS50206">
    <property type="entry name" value="RHODANESE_3"/>
    <property type="match status" value="1"/>
</dbReference>
<dbReference type="EC" id="3.1.3.48" evidence="2"/>
<dbReference type="InterPro" id="IPR001763">
    <property type="entry name" value="Rhodanese-like_dom"/>
</dbReference>
<evidence type="ECO:0000313" key="12">
    <source>
        <dbReference type="Proteomes" id="UP000179807"/>
    </source>
</evidence>
<feature type="region of interest" description="Disordered" evidence="9">
    <location>
        <begin position="228"/>
        <end position="251"/>
    </location>
</feature>
<dbReference type="AlphaFoldDB" id="A0A1J4K386"/>
<dbReference type="EMBL" id="MLAK01000742">
    <property type="protein sequence ID" value="OHT05905.1"/>
    <property type="molecule type" value="Genomic_DNA"/>
</dbReference>
<comment type="caution">
    <text evidence="11">The sequence shown here is derived from an EMBL/GenBank/DDBJ whole genome shotgun (WGS) entry which is preliminary data.</text>
</comment>
<evidence type="ECO:0000256" key="1">
    <source>
        <dbReference type="ARBA" id="ARBA00011065"/>
    </source>
</evidence>
<dbReference type="SMART" id="SM00450">
    <property type="entry name" value="RHOD"/>
    <property type="match status" value="1"/>
</dbReference>
<organism evidence="11 12">
    <name type="scientific">Tritrichomonas foetus</name>
    <dbReference type="NCBI Taxonomy" id="1144522"/>
    <lineage>
        <taxon>Eukaryota</taxon>
        <taxon>Metamonada</taxon>
        <taxon>Parabasalia</taxon>
        <taxon>Tritrichomonadida</taxon>
        <taxon>Tritrichomonadidae</taxon>
        <taxon>Tritrichomonas</taxon>
    </lineage>
</organism>
<sequence>MKVTSYNSVYRFESLKLQKLDIPLPEMDTMAPMSATVSFPSTQKSVAFDLKANTSAPFPVIPFKGNVPHISPETMCKILSGSYKERFESVHIIDCRFNYEHEGGHIKGSLNCNDPAFLKEKFFKDPMEKALVIFHCEFSQNRGPEVASIFRSIDRKMNKECYPKLFYPNVYVLHGGYKDFYNKYPEWCDGGYTKMVNIDARTNGDLVRGNSQYNENIKKAKEDIELEPEPEIKRRNSCHSSDPKHHNDPVSPIIRHNYSRFDSRINVFDIPF</sequence>
<feature type="domain" description="Rhodanese" evidence="10">
    <location>
        <begin position="86"/>
        <end position="189"/>
    </location>
</feature>
<dbReference type="OrthoDB" id="26523at2759"/>
<keyword evidence="3" id="KW-0132">Cell division</keyword>
<keyword evidence="5" id="KW-0378">Hydrolase</keyword>
<dbReference type="RefSeq" id="XP_068359041.1">
    <property type="nucleotide sequence ID" value="XM_068504797.1"/>
</dbReference>
<dbReference type="InterPro" id="IPR036873">
    <property type="entry name" value="Rhodanese-like_dom_sf"/>
</dbReference>
<evidence type="ECO:0000256" key="2">
    <source>
        <dbReference type="ARBA" id="ARBA00013064"/>
    </source>
</evidence>
<dbReference type="Gene3D" id="3.40.250.10">
    <property type="entry name" value="Rhodanese-like domain"/>
    <property type="match status" value="1"/>
</dbReference>
<accession>A0A1J4K386</accession>
<evidence type="ECO:0000313" key="11">
    <source>
        <dbReference type="EMBL" id="OHT05905.1"/>
    </source>
</evidence>
<dbReference type="FunFam" id="3.40.250.10:FF:000021">
    <property type="entry name" value="M-phase inducer phosphatase cdc-25.2"/>
    <property type="match status" value="1"/>
</dbReference>
<evidence type="ECO:0000256" key="5">
    <source>
        <dbReference type="ARBA" id="ARBA00022801"/>
    </source>
</evidence>
<evidence type="ECO:0000259" key="10">
    <source>
        <dbReference type="PROSITE" id="PS50206"/>
    </source>
</evidence>
<comment type="catalytic activity">
    <reaction evidence="8">
        <text>O-phospho-L-tyrosyl-[protein] + H2O = L-tyrosyl-[protein] + phosphate</text>
        <dbReference type="Rhea" id="RHEA:10684"/>
        <dbReference type="Rhea" id="RHEA-COMP:10136"/>
        <dbReference type="Rhea" id="RHEA-COMP:20101"/>
        <dbReference type="ChEBI" id="CHEBI:15377"/>
        <dbReference type="ChEBI" id="CHEBI:43474"/>
        <dbReference type="ChEBI" id="CHEBI:46858"/>
        <dbReference type="ChEBI" id="CHEBI:61978"/>
        <dbReference type="EC" id="3.1.3.48"/>
    </reaction>
</comment>
<comment type="similarity">
    <text evidence="1">Belongs to the MPI phosphatase family.</text>
</comment>
<evidence type="ECO:0000256" key="8">
    <source>
        <dbReference type="ARBA" id="ARBA00051722"/>
    </source>
</evidence>
<name>A0A1J4K386_9EUKA</name>
<gene>
    <name evidence="11" type="ORF">TRFO_26177</name>
</gene>
<keyword evidence="12" id="KW-1185">Reference proteome</keyword>
<dbReference type="PANTHER" id="PTHR10828">
    <property type="entry name" value="M-PHASE INDUCER PHOSPHATASE DUAL SPECIFICITY PHOSPHATASE CDC25"/>
    <property type="match status" value="1"/>
</dbReference>
<evidence type="ECO:0000256" key="4">
    <source>
        <dbReference type="ARBA" id="ARBA00022776"/>
    </source>
</evidence>
<dbReference type="GeneID" id="94839501"/>
<dbReference type="GO" id="GO:0051301">
    <property type="term" value="P:cell division"/>
    <property type="evidence" value="ECO:0007669"/>
    <property type="project" value="UniProtKB-KW"/>
</dbReference>
<dbReference type="GO" id="GO:0110032">
    <property type="term" value="P:positive regulation of G2/MI transition of meiotic cell cycle"/>
    <property type="evidence" value="ECO:0007669"/>
    <property type="project" value="TreeGrafter"/>
</dbReference>
<keyword evidence="4" id="KW-0498">Mitosis</keyword>
<keyword evidence="7" id="KW-0131">Cell cycle</keyword>
<dbReference type="InterPro" id="IPR000751">
    <property type="entry name" value="MPI_Phosphatase"/>
</dbReference>
<dbReference type="VEuPathDB" id="TrichDB:TRFO_26177"/>
<evidence type="ECO:0000256" key="6">
    <source>
        <dbReference type="ARBA" id="ARBA00022912"/>
    </source>
</evidence>
<dbReference type="GO" id="GO:0005737">
    <property type="term" value="C:cytoplasm"/>
    <property type="evidence" value="ECO:0007669"/>
    <property type="project" value="TreeGrafter"/>
</dbReference>
<dbReference type="SUPFAM" id="SSF52821">
    <property type="entry name" value="Rhodanese/Cell cycle control phosphatase"/>
    <property type="match status" value="1"/>
</dbReference>
<dbReference type="GO" id="GO:0000086">
    <property type="term" value="P:G2/M transition of mitotic cell cycle"/>
    <property type="evidence" value="ECO:0007669"/>
    <property type="project" value="TreeGrafter"/>
</dbReference>
<dbReference type="PRINTS" id="PR00716">
    <property type="entry name" value="MPIPHPHTASE"/>
</dbReference>
<evidence type="ECO:0000256" key="9">
    <source>
        <dbReference type="SAM" id="MobiDB-lite"/>
    </source>
</evidence>
<dbReference type="PANTHER" id="PTHR10828:SF17">
    <property type="entry name" value="PROTEIN-TYROSINE-PHOSPHATASE"/>
    <property type="match status" value="1"/>
</dbReference>
<protein>
    <recommendedName>
        <fullName evidence="2">protein-tyrosine-phosphatase</fullName>
        <ecNumber evidence="2">3.1.3.48</ecNumber>
    </recommendedName>
</protein>
<dbReference type="GO" id="GO:0005634">
    <property type="term" value="C:nucleus"/>
    <property type="evidence" value="ECO:0007669"/>
    <property type="project" value="TreeGrafter"/>
</dbReference>
<reference evidence="11" key="1">
    <citation type="submission" date="2016-10" db="EMBL/GenBank/DDBJ databases">
        <authorList>
            <person name="Benchimol M."/>
            <person name="Almeida L.G."/>
            <person name="Vasconcelos A.T."/>
            <person name="Perreira-Neves A."/>
            <person name="Rosa I.A."/>
            <person name="Tasca T."/>
            <person name="Bogo M.R."/>
            <person name="de Souza W."/>
        </authorList>
    </citation>
    <scope>NUCLEOTIDE SEQUENCE [LARGE SCALE GENOMIC DNA]</scope>
    <source>
        <strain evidence="11">K</strain>
    </source>
</reference>
<dbReference type="Proteomes" id="UP000179807">
    <property type="component" value="Unassembled WGS sequence"/>
</dbReference>
<proteinExistence type="inferred from homology"/>
<evidence type="ECO:0000256" key="3">
    <source>
        <dbReference type="ARBA" id="ARBA00022618"/>
    </source>
</evidence>
<evidence type="ECO:0000256" key="7">
    <source>
        <dbReference type="ARBA" id="ARBA00023306"/>
    </source>
</evidence>
<dbReference type="GO" id="GO:0004725">
    <property type="term" value="F:protein tyrosine phosphatase activity"/>
    <property type="evidence" value="ECO:0007669"/>
    <property type="project" value="UniProtKB-EC"/>
</dbReference>
<dbReference type="GO" id="GO:0010971">
    <property type="term" value="P:positive regulation of G2/M transition of mitotic cell cycle"/>
    <property type="evidence" value="ECO:0007669"/>
    <property type="project" value="TreeGrafter"/>
</dbReference>